<gene>
    <name evidence="7" type="primary">menF</name>
    <name evidence="7" type="ORF">GCM10011351_24010</name>
</gene>
<dbReference type="OrthoDB" id="9803598at2"/>
<reference evidence="7" key="2">
    <citation type="submission" date="2020-09" db="EMBL/GenBank/DDBJ databases">
        <authorList>
            <person name="Sun Q."/>
            <person name="Zhou Y."/>
        </authorList>
    </citation>
    <scope>NUCLEOTIDE SEQUENCE</scope>
    <source>
        <strain evidence="7">CGMCC 1.6333</strain>
    </source>
</reference>
<name>A0A917TT68_9BACI</name>
<accession>A0A917TT68</accession>
<dbReference type="PANTHER" id="PTHR42839:SF1">
    <property type="entry name" value="ISOCHORISMATE SYNTHASE MENF"/>
    <property type="match status" value="1"/>
</dbReference>
<comment type="caution">
    <text evidence="7">The sequence shown here is derived from an EMBL/GenBank/DDBJ whole genome shotgun (WGS) entry which is preliminary data.</text>
</comment>
<keyword evidence="8" id="KW-1185">Reference proteome</keyword>
<keyword evidence="4" id="KW-0413">Isomerase</keyword>
<reference evidence="7" key="1">
    <citation type="journal article" date="2014" name="Int. J. Syst. Evol. Microbiol.">
        <title>Complete genome sequence of Corynebacterium casei LMG S-19264T (=DSM 44701T), isolated from a smear-ripened cheese.</title>
        <authorList>
            <consortium name="US DOE Joint Genome Institute (JGI-PGF)"/>
            <person name="Walter F."/>
            <person name="Albersmeier A."/>
            <person name="Kalinowski J."/>
            <person name="Ruckert C."/>
        </authorList>
    </citation>
    <scope>NUCLEOTIDE SEQUENCE</scope>
    <source>
        <strain evidence="7">CGMCC 1.6333</strain>
    </source>
</reference>
<dbReference type="GO" id="GO:0009697">
    <property type="term" value="P:salicylic acid biosynthetic process"/>
    <property type="evidence" value="ECO:0007669"/>
    <property type="project" value="TreeGrafter"/>
</dbReference>
<proteinExistence type="inferred from homology"/>
<comment type="similarity">
    <text evidence="2">Belongs to the isochorismate synthase family.</text>
</comment>
<comment type="catalytic activity">
    <reaction evidence="1">
        <text>chorismate = isochorismate</text>
        <dbReference type="Rhea" id="RHEA:18985"/>
        <dbReference type="ChEBI" id="CHEBI:29748"/>
        <dbReference type="ChEBI" id="CHEBI:29780"/>
        <dbReference type="EC" id="5.4.4.2"/>
    </reaction>
</comment>
<dbReference type="Gene3D" id="3.60.120.10">
    <property type="entry name" value="Anthranilate synthase"/>
    <property type="match status" value="1"/>
</dbReference>
<evidence type="ECO:0000259" key="6">
    <source>
        <dbReference type="Pfam" id="PF00425"/>
    </source>
</evidence>
<dbReference type="Pfam" id="PF00425">
    <property type="entry name" value="Chorismate_bind"/>
    <property type="match status" value="1"/>
</dbReference>
<evidence type="ECO:0000256" key="1">
    <source>
        <dbReference type="ARBA" id="ARBA00000799"/>
    </source>
</evidence>
<dbReference type="EC" id="5.4.4.2" evidence="3"/>
<dbReference type="AlphaFoldDB" id="A0A917TT68"/>
<protein>
    <recommendedName>
        <fullName evidence="3">isochorismate synthase</fullName>
        <ecNumber evidence="3">5.4.4.2</ecNumber>
    </recommendedName>
    <alternativeName>
        <fullName evidence="5">Isochorismate mutase</fullName>
    </alternativeName>
</protein>
<dbReference type="RefSeq" id="WP_117157129.1">
    <property type="nucleotide sequence ID" value="NZ_BMLG01000015.1"/>
</dbReference>
<evidence type="ECO:0000256" key="3">
    <source>
        <dbReference type="ARBA" id="ARBA00012824"/>
    </source>
</evidence>
<evidence type="ECO:0000256" key="2">
    <source>
        <dbReference type="ARBA" id="ARBA00005297"/>
    </source>
</evidence>
<dbReference type="PANTHER" id="PTHR42839">
    <property type="entry name" value="ISOCHORISMATE SYNTHASE ENTC"/>
    <property type="match status" value="1"/>
</dbReference>
<dbReference type="InterPro" id="IPR005801">
    <property type="entry name" value="ADC_synthase"/>
</dbReference>
<sequence>MIETQQKQLGQLLEDAIERAKINKAVQVLSITEKIDPVDPHVFFEQAKYLEKDRSFWASVPDDFYLVGAGVTFSMHADENYYQSTEKQWKQLLQNAMIHNEYQQAGTGPIAIGAFPFDYTSCQTALWEKFSGSHFTVPTYLLTKNKEDFYLTINLKITDKDEKFRLQEEIEEQKRQLIAPQQIEQVMPIMKDKLESSPEKWMELVKLATEQISQGTPSKIVIARKMEVVFEQQPVIFSVLKELTTNQTLSFVFAIEKDKDCFIGATPERLVRIDKQQLFSTCLAGTAPRGKTKAEDDQIGQRLWKDTKNREEHDYVVRMIKGSLERYCDAIDIPNEPVIYPLKNLQHLYTPVVANLKSGFSIFDVVKDLHPTPALGGLPREASLSFIREHESLDRGWYGAPIGWLDAYSNGEFAVAIRSALITEEKATLFAGCGVVKSSEPEAEYEETMVKFTPMLTALGGL</sequence>
<organism evidence="7 8">
    <name type="scientific">Paraliobacillus quinghaiensis</name>
    <dbReference type="NCBI Taxonomy" id="470815"/>
    <lineage>
        <taxon>Bacteria</taxon>
        <taxon>Bacillati</taxon>
        <taxon>Bacillota</taxon>
        <taxon>Bacilli</taxon>
        <taxon>Bacillales</taxon>
        <taxon>Bacillaceae</taxon>
        <taxon>Paraliobacillus</taxon>
    </lineage>
</organism>
<evidence type="ECO:0000256" key="5">
    <source>
        <dbReference type="ARBA" id="ARBA00041564"/>
    </source>
</evidence>
<dbReference type="InterPro" id="IPR004561">
    <property type="entry name" value="IsoChor_synthase"/>
</dbReference>
<feature type="domain" description="Chorismate-utilising enzyme C-terminal" evidence="6">
    <location>
        <begin position="198"/>
        <end position="451"/>
    </location>
</feature>
<dbReference type="EMBL" id="BMLG01000015">
    <property type="protein sequence ID" value="GGM37027.1"/>
    <property type="molecule type" value="Genomic_DNA"/>
</dbReference>
<dbReference type="GO" id="GO:0008909">
    <property type="term" value="F:isochorismate synthase activity"/>
    <property type="evidence" value="ECO:0007669"/>
    <property type="project" value="UniProtKB-EC"/>
</dbReference>
<dbReference type="NCBIfam" id="TIGR00543">
    <property type="entry name" value="isochor_syn"/>
    <property type="match status" value="1"/>
</dbReference>
<evidence type="ECO:0000256" key="4">
    <source>
        <dbReference type="ARBA" id="ARBA00023235"/>
    </source>
</evidence>
<evidence type="ECO:0000313" key="8">
    <source>
        <dbReference type="Proteomes" id="UP000618460"/>
    </source>
</evidence>
<dbReference type="InterPro" id="IPR015890">
    <property type="entry name" value="Chorismate_C"/>
</dbReference>
<dbReference type="Proteomes" id="UP000618460">
    <property type="component" value="Unassembled WGS sequence"/>
</dbReference>
<evidence type="ECO:0000313" key="7">
    <source>
        <dbReference type="EMBL" id="GGM37027.1"/>
    </source>
</evidence>
<dbReference type="SUPFAM" id="SSF56322">
    <property type="entry name" value="ADC synthase"/>
    <property type="match status" value="1"/>
</dbReference>